<protein>
    <submittedName>
        <fullName evidence="1">Chromosome segregation SMC protein</fullName>
    </submittedName>
</protein>
<dbReference type="Pfam" id="PF18982">
    <property type="entry name" value="JetA"/>
    <property type="match status" value="1"/>
</dbReference>
<evidence type="ECO:0000313" key="2">
    <source>
        <dbReference type="Proteomes" id="UP000007177"/>
    </source>
</evidence>
<dbReference type="AlphaFoldDB" id="H6LHV0"/>
<dbReference type="STRING" id="931626.Awo_c17000"/>
<dbReference type="InterPro" id="IPR043773">
    <property type="entry name" value="JetA"/>
</dbReference>
<accession>H6LHV0</accession>
<dbReference type="KEGG" id="awo:Awo_c17000"/>
<dbReference type="eggNOG" id="ENOG502Z8PH">
    <property type="taxonomic scope" value="Bacteria"/>
</dbReference>
<dbReference type="OrthoDB" id="9807828at2"/>
<evidence type="ECO:0000313" key="1">
    <source>
        <dbReference type="EMBL" id="AFA48480.1"/>
    </source>
</evidence>
<keyword evidence="2" id="KW-1185">Reference proteome</keyword>
<name>H6LHV0_ACEWD</name>
<reference evidence="1 2" key="2">
    <citation type="journal article" date="2012" name="PLoS ONE">
        <title>An ancient pathway combining carbon dioxide fixation with the generation and utilization of a sodium ion gradient for ATP synthesis.</title>
        <authorList>
            <person name="Poehlein A."/>
            <person name="Schmidt S."/>
            <person name="Kaster A.K."/>
            <person name="Goenrich M."/>
            <person name="Vollmers J."/>
            <person name="Thurmer A."/>
            <person name="Bertsch J."/>
            <person name="Schuchmann K."/>
            <person name="Voigt B."/>
            <person name="Hecker M."/>
            <person name="Daniel R."/>
            <person name="Thauer R.K."/>
            <person name="Gottschalk G."/>
            <person name="Muller V."/>
        </authorList>
    </citation>
    <scope>NUCLEOTIDE SEQUENCE [LARGE SCALE GENOMIC DNA]</scope>
    <source>
        <strain evidence="2">ATCC 29683 / DSM 1030 / JCM 2381 / KCTC 1655 / WB1</strain>
    </source>
</reference>
<dbReference type="HOGENOM" id="CLU_579558_0_0_9"/>
<proteinExistence type="predicted"/>
<dbReference type="RefSeq" id="WP_014356083.1">
    <property type="nucleotide sequence ID" value="NC_016894.1"/>
</dbReference>
<gene>
    <name evidence="1" type="ordered locus">Awo_c17000</name>
</gene>
<reference evidence="2" key="1">
    <citation type="submission" date="2011-07" db="EMBL/GenBank/DDBJ databases">
        <title>Complete genome sequence of Acetobacterium woodii.</title>
        <authorList>
            <person name="Poehlein A."/>
            <person name="Schmidt S."/>
            <person name="Kaster A.-K."/>
            <person name="Goenrich M."/>
            <person name="Vollmers J."/>
            <person name="Thuermer A."/>
            <person name="Gottschalk G."/>
            <person name="Thauer R.K."/>
            <person name="Daniel R."/>
            <person name="Mueller V."/>
        </authorList>
    </citation>
    <scope>NUCLEOTIDE SEQUENCE [LARGE SCALE GENOMIC DNA]</scope>
    <source>
        <strain evidence="2">ATCC 29683 / DSM 1030 / JCM 2381 / KCTC 1655 / WB1</strain>
    </source>
</reference>
<organism evidence="1 2">
    <name type="scientific">Acetobacterium woodii (strain ATCC 29683 / DSM 1030 / JCM 2381 / KCTC 1655 / WB1)</name>
    <dbReference type="NCBI Taxonomy" id="931626"/>
    <lineage>
        <taxon>Bacteria</taxon>
        <taxon>Bacillati</taxon>
        <taxon>Bacillota</taxon>
        <taxon>Clostridia</taxon>
        <taxon>Eubacteriales</taxon>
        <taxon>Eubacteriaceae</taxon>
        <taxon>Acetobacterium</taxon>
    </lineage>
</organism>
<dbReference type="Proteomes" id="UP000007177">
    <property type="component" value="Chromosome"/>
</dbReference>
<sequence>MFLFEDAQYDRFFNPLCCKNRKLYYECILKIIESSKRVSLLYEQDVRDSLILYLRNSNISVDQEDDIFNNNRTESENASAILRYFRDCSWISEPEIGRNGDNIATVTPYCRKLIDAIERIFKRETRGDLTNHIFSIYDTLKSALERDHGRTIRPYSNILLPLLDSVSDLKSELFSLKDSIRTIMRIIIDISEVNKFGQFFIKDEMLNIFFKDYFFIKRDGLIPGYIAEIEKMLRQVVNIDVYGKMISEYESLKNVDSYQAKVVIDSQFDVIRDFIYHDYAHEMDYIDKKINNYYNLYSTRMLMVLSNNTNIQTYLNDLLMCLKDMDTENRQRALAQISEGYHLLSYQYIGNKSIERRRKRNPNIKRGAIIPSILTAEEKIKMTQDVLENKDRYSVDKVAHYFKNLLQDRNCLTTSEVNIKNKDDVLMMASSIIYSNSNDFPYGVNFLDGMIETDLASISDICVKRKTEENE</sequence>
<dbReference type="EMBL" id="CP002987">
    <property type="protein sequence ID" value="AFA48480.1"/>
    <property type="molecule type" value="Genomic_DNA"/>
</dbReference>